<organism evidence="1 2">
    <name type="scientific">Marinobacter salsuginis</name>
    <dbReference type="NCBI Taxonomy" id="418719"/>
    <lineage>
        <taxon>Bacteria</taxon>
        <taxon>Pseudomonadati</taxon>
        <taxon>Pseudomonadota</taxon>
        <taxon>Gammaproteobacteria</taxon>
        <taxon>Pseudomonadales</taxon>
        <taxon>Marinobacteraceae</taxon>
        <taxon>Marinobacter</taxon>
    </lineage>
</organism>
<accession>A0A5M3Q216</accession>
<dbReference type="EMBL" id="BGZI01000020">
    <property type="protein sequence ID" value="GBO89167.1"/>
    <property type="molecule type" value="Genomic_DNA"/>
</dbReference>
<comment type="caution">
    <text evidence="1">The sequence shown here is derived from an EMBL/GenBank/DDBJ whole genome shotgun (WGS) entry which is preliminary data.</text>
</comment>
<dbReference type="RefSeq" id="WP_136631123.1">
    <property type="nucleotide sequence ID" value="NZ_BGZI01000020.1"/>
</dbReference>
<name>A0A5M3Q216_9GAMM</name>
<proteinExistence type="predicted"/>
<evidence type="ECO:0000313" key="1">
    <source>
        <dbReference type="EMBL" id="GBO89167.1"/>
    </source>
</evidence>
<evidence type="ECO:0000313" key="2">
    <source>
        <dbReference type="Proteomes" id="UP000387223"/>
    </source>
</evidence>
<gene>
    <name evidence="1" type="ORF">MSSD14B_28350</name>
</gene>
<dbReference type="Proteomes" id="UP000387223">
    <property type="component" value="Unassembled WGS sequence"/>
</dbReference>
<protein>
    <submittedName>
        <fullName evidence="1">Uncharacterized protein</fullName>
    </submittedName>
</protein>
<reference evidence="1 2" key="1">
    <citation type="journal article" date="2019" name="J. Gen. Appl. Microbiol.">
        <title>Aerobic degradation of cis-dichloroethene by the marine bacterium Marinobacter salsuginis strain 5N-3.</title>
        <authorList>
            <person name="Inoue Y."/>
            <person name="Fukunaga Y."/>
            <person name="Katsumata H."/>
            <person name="Ohji S."/>
            <person name="Hosoyama A."/>
            <person name="Mori K."/>
            <person name="Ando K."/>
        </authorList>
    </citation>
    <scope>NUCLEOTIDE SEQUENCE [LARGE SCALE GENOMIC DNA]</scope>
    <source>
        <strain evidence="1 2">NBRC 109114</strain>
    </source>
</reference>
<dbReference type="AlphaFoldDB" id="A0A5M3Q216"/>
<sequence>MSTVSTDPTEIIRRLVKGGRCQFDSLNPCFDNRPHDTPGQHADGSEACAYCTAKAYLATNPGRDKGMSQEDAEASIRKGLQWFKDRDMELELPAEFLDIAVGDMVSVDVSTCDEDADHRVFGTIIEWQTPGPDGGRVWLCELDQFNYDPKG</sequence>